<evidence type="ECO:0000313" key="2">
    <source>
        <dbReference type="EMBL" id="QDB78655.1"/>
    </source>
</evidence>
<keyword evidence="3" id="KW-1185">Reference proteome</keyword>
<organism evidence="2 3">
    <name type="scientific">Georgenia wutianyii</name>
    <dbReference type="NCBI Taxonomy" id="2585135"/>
    <lineage>
        <taxon>Bacteria</taxon>
        <taxon>Bacillati</taxon>
        <taxon>Actinomycetota</taxon>
        <taxon>Actinomycetes</taxon>
        <taxon>Micrococcales</taxon>
        <taxon>Bogoriellaceae</taxon>
        <taxon>Georgenia</taxon>
    </lineage>
</organism>
<dbReference type="Proteomes" id="UP000313948">
    <property type="component" value="Chromosome"/>
</dbReference>
<dbReference type="RefSeq" id="WP_139948041.1">
    <property type="nucleotide sequence ID" value="NZ_CP040899.1"/>
</dbReference>
<dbReference type="Pfam" id="PF01882">
    <property type="entry name" value="DUF58"/>
    <property type="match status" value="1"/>
</dbReference>
<dbReference type="InterPro" id="IPR002881">
    <property type="entry name" value="DUF58"/>
</dbReference>
<feature type="domain" description="DUF58" evidence="1">
    <location>
        <begin position="205"/>
        <end position="382"/>
    </location>
</feature>
<evidence type="ECO:0000259" key="1">
    <source>
        <dbReference type="Pfam" id="PF01882"/>
    </source>
</evidence>
<sequence>MSAPRPVRHGSTSRWLPLTHLTAPLVLGTLVLVAGAVLARPDVAALGVAPLVGGVWQWSQRPRGPLEVDLRAPGQLTVRSELRAPARVTAPQGVRAARVRASSPGTRPEERLVRLTPGEPRDLTLTTTSVRTGENELFRLDVVGLGAGQATAGEVVTVGPVSVLVLPGHRPLAELPLPFRLQGLVGPHPARRIGDGEELHDVSLFTPGDRLRRIDWRTSARRGVHGGRLQDLYVRRTQSTAEATVVLVIDSRDDVGPDVATWAGGREVLTSDVTSLDMAREAAASLARAYLDHGDRVGLEDLGLRRRPVRPGGGRRHLERIVRRLALSAPEGTPRPRVRAPQVPSGALVVVLSTFLDEEAARMAVEWRHQGHRVLAVDVLPPVRGAQLRVHLLMAHRMVSLRREDRLTMLRRSGVEVVPWAQDAPAGGSARLATLARQRHGAPR</sequence>
<protein>
    <submittedName>
        <fullName evidence="2">DUF58 domain-containing protein</fullName>
    </submittedName>
</protein>
<name>A0ABX5VQ45_9MICO</name>
<reference evidence="2 3" key="1">
    <citation type="submission" date="2019-05" db="EMBL/GenBank/DDBJ databases">
        <title>Georgenia *** sp. nov., and Georgenia *** sp. nov., isolated from the intestinal contents of plateau pika (Ochotona curzoniae) in the Qinghai-Tibet plateau of China.</title>
        <authorList>
            <person name="Tian Z."/>
        </authorList>
    </citation>
    <scope>NUCLEOTIDE SEQUENCE [LARGE SCALE GENOMIC DNA]</scope>
    <source>
        <strain evidence="2 3">Z294</strain>
    </source>
</reference>
<evidence type="ECO:0000313" key="3">
    <source>
        <dbReference type="Proteomes" id="UP000313948"/>
    </source>
</evidence>
<dbReference type="PANTHER" id="PTHR33608:SF6">
    <property type="entry name" value="BLL2464 PROTEIN"/>
    <property type="match status" value="1"/>
</dbReference>
<accession>A0ABX5VQ45</accession>
<dbReference type="EMBL" id="CP040899">
    <property type="protein sequence ID" value="QDB78655.1"/>
    <property type="molecule type" value="Genomic_DNA"/>
</dbReference>
<dbReference type="PANTHER" id="PTHR33608">
    <property type="entry name" value="BLL2464 PROTEIN"/>
    <property type="match status" value="1"/>
</dbReference>
<gene>
    <name evidence="2" type="ORF">FE251_04125</name>
</gene>
<proteinExistence type="predicted"/>